<sequence length="366" mass="41034">MATTKCPYCWTTHRRADLQMSCGERCAGQATRFRERDLKKGRCPHGNQPQGRRVCPDCGRDLLREYVDSGGRNIAVIGSSDSGKSTWVGVLVHEFQRGEVSARFTGMSLDLLGEASRVRYTRDFAKPLFEDGRPVQQTPSALRSTPEPLMFSLRFQQQRRIGPTRIAPVVTVFYDTAGEDVARAQAMDQLVSYLDAAEGIILLLDPLQMPEVRNLVGATSKTGFTEQLHVVNRLGELLRERSRGAAGTRLRTPLAIALTKVDLLRDMFGAESPLRQPSRHDGVYDEHDGRDVHEEVRGWLDRYYDPAFDRTVANTFRTYRYFGMSALGAAPVSGTRLSPTGVHPYRLEDPMLWLLARFGAIKTKGK</sequence>
<comment type="caution">
    <text evidence="2">The sequence shown here is derived from an EMBL/GenBank/DDBJ whole genome shotgun (WGS) entry which is preliminary data.</text>
</comment>
<protein>
    <submittedName>
        <fullName evidence="2">GTPase SAR1 family protein</fullName>
    </submittedName>
</protein>
<gene>
    <name evidence="2" type="ORF">F4560_007718</name>
</gene>
<dbReference type="InterPro" id="IPR027417">
    <property type="entry name" value="P-loop_NTPase"/>
</dbReference>
<dbReference type="EMBL" id="JACHMO010000001">
    <property type="protein sequence ID" value="MBB5807950.1"/>
    <property type="molecule type" value="Genomic_DNA"/>
</dbReference>
<evidence type="ECO:0000313" key="2">
    <source>
        <dbReference type="EMBL" id="MBB5807950.1"/>
    </source>
</evidence>
<name>A0A7W9HTG4_9PSEU</name>
<dbReference type="SUPFAM" id="SSF52540">
    <property type="entry name" value="P-loop containing nucleoside triphosphate hydrolases"/>
    <property type="match status" value="1"/>
</dbReference>
<proteinExistence type="predicted"/>
<keyword evidence="3" id="KW-1185">Reference proteome</keyword>
<reference evidence="2 3" key="1">
    <citation type="submission" date="2020-08" db="EMBL/GenBank/DDBJ databases">
        <title>Sequencing the genomes of 1000 actinobacteria strains.</title>
        <authorList>
            <person name="Klenk H.-P."/>
        </authorList>
    </citation>
    <scope>NUCLEOTIDE SEQUENCE [LARGE SCALE GENOMIC DNA]</scope>
    <source>
        <strain evidence="2 3">DSM 45486</strain>
    </source>
</reference>
<dbReference type="InterPro" id="IPR045528">
    <property type="entry name" value="DO-GTPase2"/>
</dbReference>
<dbReference type="Pfam" id="PF19993">
    <property type="entry name" value="DO-GTPase2"/>
    <property type="match status" value="1"/>
</dbReference>
<feature type="domain" description="Double-GTPase 2" evidence="1">
    <location>
        <begin position="74"/>
        <end position="265"/>
    </location>
</feature>
<evidence type="ECO:0000259" key="1">
    <source>
        <dbReference type="Pfam" id="PF19993"/>
    </source>
</evidence>
<accession>A0A7W9HTG4</accession>
<dbReference type="Proteomes" id="UP000552097">
    <property type="component" value="Unassembled WGS sequence"/>
</dbReference>
<organism evidence="2 3">
    <name type="scientific">Saccharothrix ecbatanensis</name>
    <dbReference type="NCBI Taxonomy" id="1105145"/>
    <lineage>
        <taxon>Bacteria</taxon>
        <taxon>Bacillati</taxon>
        <taxon>Actinomycetota</taxon>
        <taxon>Actinomycetes</taxon>
        <taxon>Pseudonocardiales</taxon>
        <taxon>Pseudonocardiaceae</taxon>
        <taxon>Saccharothrix</taxon>
    </lineage>
</organism>
<evidence type="ECO:0000313" key="3">
    <source>
        <dbReference type="Proteomes" id="UP000552097"/>
    </source>
</evidence>
<dbReference type="RefSeq" id="WP_184927926.1">
    <property type="nucleotide sequence ID" value="NZ_JACHMO010000001.1"/>
</dbReference>
<dbReference type="AlphaFoldDB" id="A0A7W9HTG4"/>
<dbReference type="Gene3D" id="3.40.50.300">
    <property type="entry name" value="P-loop containing nucleotide triphosphate hydrolases"/>
    <property type="match status" value="1"/>
</dbReference>